<evidence type="ECO:0000256" key="1">
    <source>
        <dbReference type="SAM" id="MobiDB-lite"/>
    </source>
</evidence>
<gene>
    <name evidence="2" type="ORF">GCM10018781_22990</name>
</gene>
<sequence length="84" mass="8144">MGVGGERQGGQQGADLLLHPAEVGVVATDRQLHGAAPPAGLGGRPLLGSPYRGRAGRAASVPVPVPTVAAGALVTGMSGPSREG</sequence>
<comment type="caution">
    <text evidence="2">The sequence shown here is derived from an EMBL/GenBank/DDBJ whole genome shotgun (WGS) entry which is preliminary data.</text>
</comment>
<keyword evidence="3" id="KW-1185">Reference proteome</keyword>
<dbReference type="EMBL" id="BNBO01000009">
    <property type="protein sequence ID" value="GHH67554.1"/>
    <property type="molecule type" value="Genomic_DNA"/>
</dbReference>
<reference evidence="2" key="1">
    <citation type="journal article" date="2014" name="Int. J. Syst. Evol. Microbiol.">
        <title>Complete genome sequence of Corynebacterium casei LMG S-19264T (=DSM 44701T), isolated from a smear-ripened cheese.</title>
        <authorList>
            <consortium name="US DOE Joint Genome Institute (JGI-PGF)"/>
            <person name="Walter F."/>
            <person name="Albersmeier A."/>
            <person name="Kalinowski J."/>
            <person name="Ruckert C."/>
        </authorList>
    </citation>
    <scope>NUCLEOTIDE SEQUENCE</scope>
    <source>
        <strain evidence="2">JCM 4646</strain>
    </source>
</reference>
<evidence type="ECO:0000313" key="3">
    <source>
        <dbReference type="Proteomes" id="UP000617734"/>
    </source>
</evidence>
<dbReference type="AlphaFoldDB" id="A0A919FKA2"/>
<dbReference type="Proteomes" id="UP000617734">
    <property type="component" value="Unassembled WGS sequence"/>
</dbReference>
<feature type="compositionally biased region" description="Low complexity" evidence="1">
    <location>
        <begin position="46"/>
        <end position="59"/>
    </location>
</feature>
<accession>A0A919FKA2</accession>
<feature type="region of interest" description="Disordered" evidence="1">
    <location>
        <begin position="33"/>
        <end position="59"/>
    </location>
</feature>
<protein>
    <submittedName>
        <fullName evidence="2">Uncharacterized protein</fullName>
    </submittedName>
</protein>
<name>A0A919FKA2_9ACTN</name>
<proteinExistence type="predicted"/>
<evidence type="ECO:0000313" key="2">
    <source>
        <dbReference type="EMBL" id="GHH67554.1"/>
    </source>
</evidence>
<organism evidence="2 3">
    <name type="scientific">Kitasatospora indigofera</name>
    <dbReference type="NCBI Taxonomy" id="67307"/>
    <lineage>
        <taxon>Bacteria</taxon>
        <taxon>Bacillati</taxon>
        <taxon>Actinomycetota</taxon>
        <taxon>Actinomycetes</taxon>
        <taxon>Kitasatosporales</taxon>
        <taxon>Streptomycetaceae</taxon>
        <taxon>Kitasatospora</taxon>
    </lineage>
</organism>
<reference evidence="2" key="2">
    <citation type="submission" date="2020-09" db="EMBL/GenBank/DDBJ databases">
        <authorList>
            <person name="Sun Q."/>
            <person name="Ohkuma M."/>
        </authorList>
    </citation>
    <scope>NUCLEOTIDE SEQUENCE</scope>
    <source>
        <strain evidence="2">JCM 4646</strain>
    </source>
</reference>